<gene>
    <name evidence="1" type="ORF">ISN44_As09g012220</name>
</gene>
<proteinExistence type="predicted"/>
<name>A0A8T2AH66_ARASU</name>
<protein>
    <submittedName>
        <fullName evidence="1">Uncharacterized protein</fullName>
    </submittedName>
</protein>
<keyword evidence="2" id="KW-1185">Reference proteome</keyword>
<dbReference type="EMBL" id="JAEFBJ010000009">
    <property type="protein sequence ID" value="KAG7572881.1"/>
    <property type="molecule type" value="Genomic_DNA"/>
</dbReference>
<evidence type="ECO:0000313" key="2">
    <source>
        <dbReference type="Proteomes" id="UP000694251"/>
    </source>
</evidence>
<comment type="caution">
    <text evidence="1">The sequence shown here is derived from an EMBL/GenBank/DDBJ whole genome shotgun (WGS) entry which is preliminary data.</text>
</comment>
<organism evidence="1 2">
    <name type="scientific">Arabidopsis suecica</name>
    <name type="common">Swedish thale-cress</name>
    <name type="synonym">Cardaminopsis suecica</name>
    <dbReference type="NCBI Taxonomy" id="45249"/>
    <lineage>
        <taxon>Eukaryota</taxon>
        <taxon>Viridiplantae</taxon>
        <taxon>Streptophyta</taxon>
        <taxon>Embryophyta</taxon>
        <taxon>Tracheophyta</taxon>
        <taxon>Spermatophyta</taxon>
        <taxon>Magnoliopsida</taxon>
        <taxon>eudicotyledons</taxon>
        <taxon>Gunneridae</taxon>
        <taxon>Pentapetalae</taxon>
        <taxon>rosids</taxon>
        <taxon>malvids</taxon>
        <taxon>Brassicales</taxon>
        <taxon>Brassicaceae</taxon>
        <taxon>Camelineae</taxon>
        <taxon>Arabidopsis</taxon>
    </lineage>
</organism>
<evidence type="ECO:0000313" key="1">
    <source>
        <dbReference type="EMBL" id="KAG7572881.1"/>
    </source>
</evidence>
<accession>A0A8T2AH66</accession>
<dbReference type="Proteomes" id="UP000694251">
    <property type="component" value="Chromosome 9"/>
</dbReference>
<reference evidence="1 2" key="1">
    <citation type="submission" date="2020-12" db="EMBL/GenBank/DDBJ databases">
        <title>Concerted genomic and epigenomic changes stabilize Arabidopsis allopolyploids.</title>
        <authorList>
            <person name="Chen Z."/>
        </authorList>
    </citation>
    <scope>NUCLEOTIDE SEQUENCE [LARGE SCALE GENOMIC DNA]</scope>
    <source>
        <strain evidence="1">As9502</strain>
        <tissue evidence="1">Leaf</tissue>
    </source>
</reference>
<dbReference type="AlphaFoldDB" id="A0A8T2AH66"/>
<sequence length="151" mass="16801">MNLSSSGLQGPIAFSFRDLSLELLDLKGNNLDGFVPRSIRNRRRAGGLVLRGGASFFHSASSELFKPGLHKNEQKFHIRFNILMNDKRIAPTGYPNSASKLENEITLCESDDVSIKELIKILKEVASRKIKISTAQSLNELYPPPSKTFTP</sequence>